<name>A0A094Z0B5_HOEPD</name>
<evidence type="ECO:0000259" key="1">
    <source>
        <dbReference type="Pfam" id="PF16998"/>
    </source>
</evidence>
<dbReference type="OrthoDB" id="7677942at2"/>
<dbReference type="EMBL" id="ABIA03000002">
    <property type="protein sequence ID" value="KGB27097.1"/>
    <property type="molecule type" value="Genomic_DNA"/>
</dbReference>
<comment type="caution">
    <text evidence="2">The sequence shown here is derived from an EMBL/GenBank/DDBJ whole genome shotgun (WGS) entry which is preliminary data.</text>
</comment>
<dbReference type="Proteomes" id="UP000004291">
    <property type="component" value="Chromosome"/>
</dbReference>
<keyword evidence="3" id="KW-1185">Reference proteome</keyword>
<dbReference type="AlphaFoldDB" id="A0A094Z0B5"/>
<dbReference type="eggNOG" id="COG4520">
    <property type="taxonomic scope" value="Bacteria"/>
</dbReference>
<sequence>MTSDLTEAYRSGKSRIAIRAPLALVLPLALIAGGCMSGRDSVVSALTVDPVTTSAVAPLSAEAEIMSDETVVRDLAGSLGASELAGAHPWSNALTGSAGVITGISKISDGSRACRQFQTTRHAFDGVALFDGKVCQRPDDSWDLVTFERTGN</sequence>
<evidence type="ECO:0000313" key="2">
    <source>
        <dbReference type="EMBL" id="KGB27097.1"/>
    </source>
</evidence>
<accession>A0A094Z0B5</accession>
<organism evidence="2 3">
    <name type="scientific">Hoeflea phototrophica (strain DSM 17068 / NCIMB 14078 / DFL-43)</name>
    <dbReference type="NCBI Taxonomy" id="411684"/>
    <lineage>
        <taxon>Bacteria</taxon>
        <taxon>Pseudomonadati</taxon>
        <taxon>Pseudomonadota</taxon>
        <taxon>Alphaproteobacteria</taxon>
        <taxon>Hyphomicrobiales</taxon>
        <taxon>Rhizobiaceae</taxon>
        <taxon>Hoeflea</taxon>
    </lineage>
</organism>
<dbReference type="STRING" id="411684.HPDFL43_00014220"/>
<protein>
    <recommendedName>
        <fullName evidence="1">Surface antigen domain-containing protein</fullName>
    </recommendedName>
</protein>
<proteinExistence type="predicted"/>
<feature type="domain" description="Surface antigen" evidence="1">
    <location>
        <begin position="50"/>
        <end position="149"/>
    </location>
</feature>
<dbReference type="Pfam" id="PF16998">
    <property type="entry name" value="17kDa_Anti_2"/>
    <property type="match status" value="1"/>
</dbReference>
<dbReference type="InterPro" id="IPR032635">
    <property type="entry name" value="Anti_2"/>
</dbReference>
<dbReference type="HOGENOM" id="CLU_142091_0_0_5"/>
<gene>
    <name evidence="2" type="ORF">HPDFL43_00014220</name>
</gene>
<evidence type="ECO:0000313" key="3">
    <source>
        <dbReference type="Proteomes" id="UP000004291"/>
    </source>
</evidence>
<dbReference type="RefSeq" id="WP_052093167.1">
    <property type="nucleotide sequence ID" value="NZ_CM002917.1"/>
</dbReference>
<reference evidence="2 3" key="2">
    <citation type="submission" date="2012-06" db="EMBL/GenBank/DDBJ databases">
        <authorList>
            <person name="Fiebig A."/>
        </authorList>
    </citation>
    <scope>NUCLEOTIDE SEQUENCE [LARGE SCALE GENOMIC DNA]</scope>
    <source>
        <strain evidence="2 3">DFL-43</strain>
    </source>
</reference>
<reference evidence="2 3" key="1">
    <citation type="submission" date="2007-10" db="EMBL/GenBank/DDBJ databases">
        <authorList>
            <person name="Wagner-Dobler I."/>
            <person name="Ferriera S."/>
            <person name="Johnson J."/>
            <person name="Kravitz S."/>
            <person name="Beeson K."/>
            <person name="Sutton G."/>
            <person name="Rogers Y.-H."/>
            <person name="Friedman R."/>
            <person name="Frazier M."/>
            <person name="Venter J.C."/>
        </authorList>
    </citation>
    <scope>NUCLEOTIDE SEQUENCE [LARGE SCALE GENOMIC DNA]</scope>
    <source>
        <strain evidence="2 3">DFL-43</strain>
    </source>
</reference>